<dbReference type="InterPro" id="IPR052893">
    <property type="entry name" value="TCS_response_regulator"/>
</dbReference>
<dbReference type="Gene3D" id="3.40.50.2300">
    <property type="match status" value="1"/>
</dbReference>
<dbReference type="STRING" id="228957.SAMN04488008_11075"/>
<dbReference type="PANTHER" id="PTHR44520:SF2">
    <property type="entry name" value="RESPONSE REGULATOR RCP1"/>
    <property type="match status" value="1"/>
</dbReference>
<dbReference type="Pfam" id="PF00072">
    <property type="entry name" value="Response_reg"/>
    <property type="match status" value="1"/>
</dbReference>
<evidence type="ECO:0000313" key="3">
    <source>
        <dbReference type="EMBL" id="SEM15628.1"/>
    </source>
</evidence>
<dbReference type="InterPro" id="IPR001789">
    <property type="entry name" value="Sig_transdc_resp-reg_receiver"/>
</dbReference>
<sequence length="132" mass="15524">MYSKIYLIDDVQLVNLMHQVLLRKLELEDKIISFTNPEKALDHLRFQETNSEPILILLDINMPEMTGFEFLEFMVLEEFPTNIDVVMVTSSIYDEDKRLAKTFPQFVKDFVSKPLKTEKLKEIVQNPMKIAL</sequence>
<keyword evidence="4" id="KW-1185">Reference proteome</keyword>
<feature type="modified residue" description="4-aspartylphosphate" evidence="1">
    <location>
        <position position="59"/>
    </location>
</feature>
<accession>A0A1H7W3Q9</accession>
<reference evidence="4" key="1">
    <citation type="submission" date="2016-10" db="EMBL/GenBank/DDBJ databases">
        <authorList>
            <person name="Varghese N."/>
            <person name="Submissions S."/>
        </authorList>
    </citation>
    <scope>NUCLEOTIDE SEQUENCE [LARGE SCALE GENOMIC DNA]</scope>
    <source>
        <strain evidence="4">DSM 16471</strain>
    </source>
</reference>
<evidence type="ECO:0000259" key="2">
    <source>
        <dbReference type="PROSITE" id="PS50110"/>
    </source>
</evidence>
<dbReference type="OrthoDB" id="673128at2"/>
<dbReference type="PROSITE" id="PS50110">
    <property type="entry name" value="RESPONSE_REGULATORY"/>
    <property type="match status" value="1"/>
</dbReference>
<evidence type="ECO:0000313" key="4">
    <source>
        <dbReference type="Proteomes" id="UP000198990"/>
    </source>
</evidence>
<name>A0A1H7W3Q9_9FLAO</name>
<protein>
    <submittedName>
        <fullName evidence="3">Response regulator receiver domain-containing protein</fullName>
    </submittedName>
</protein>
<dbReference type="Proteomes" id="UP000198990">
    <property type="component" value="Unassembled WGS sequence"/>
</dbReference>
<dbReference type="EMBL" id="FNZN01000010">
    <property type="protein sequence ID" value="SEM15628.1"/>
    <property type="molecule type" value="Genomic_DNA"/>
</dbReference>
<evidence type="ECO:0000256" key="1">
    <source>
        <dbReference type="PROSITE-ProRule" id="PRU00169"/>
    </source>
</evidence>
<dbReference type="RefSeq" id="WP_091626838.1">
    <property type="nucleotide sequence ID" value="NZ_FNZN01000010.1"/>
</dbReference>
<dbReference type="InterPro" id="IPR011006">
    <property type="entry name" value="CheY-like_superfamily"/>
</dbReference>
<dbReference type="SUPFAM" id="SSF52172">
    <property type="entry name" value="CheY-like"/>
    <property type="match status" value="1"/>
</dbReference>
<feature type="domain" description="Response regulatory" evidence="2">
    <location>
        <begin position="4"/>
        <end position="128"/>
    </location>
</feature>
<keyword evidence="1" id="KW-0597">Phosphoprotein</keyword>
<dbReference type="GO" id="GO:0000160">
    <property type="term" value="P:phosphorelay signal transduction system"/>
    <property type="evidence" value="ECO:0007669"/>
    <property type="project" value="InterPro"/>
</dbReference>
<dbReference type="SMART" id="SM00448">
    <property type="entry name" value="REC"/>
    <property type="match status" value="1"/>
</dbReference>
<organism evidence="3 4">
    <name type="scientific">Maribacter orientalis</name>
    <dbReference type="NCBI Taxonomy" id="228957"/>
    <lineage>
        <taxon>Bacteria</taxon>
        <taxon>Pseudomonadati</taxon>
        <taxon>Bacteroidota</taxon>
        <taxon>Flavobacteriia</taxon>
        <taxon>Flavobacteriales</taxon>
        <taxon>Flavobacteriaceae</taxon>
        <taxon>Maribacter</taxon>
    </lineage>
</organism>
<gene>
    <name evidence="3" type="ORF">SAMN04488008_11075</name>
</gene>
<dbReference type="AlphaFoldDB" id="A0A1H7W3Q9"/>
<proteinExistence type="predicted"/>
<dbReference type="PANTHER" id="PTHR44520">
    <property type="entry name" value="RESPONSE REGULATOR RCP1-RELATED"/>
    <property type="match status" value="1"/>
</dbReference>